<evidence type="ECO:0000256" key="1">
    <source>
        <dbReference type="ARBA" id="ARBA00010761"/>
    </source>
</evidence>
<dbReference type="RefSeq" id="WP_144658277.1">
    <property type="nucleotide sequence ID" value="NZ_VIAE01000002.1"/>
</dbReference>
<evidence type="ECO:0000313" key="11">
    <source>
        <dbReference type="Proteomes" id="UP000320078"/>
    </source>
</evidence>
<dbReference type="CDD" id="cd02412">
    <property type="entry name" value="KH-II_30S_S3"/>
    <property type="match status" value="1"/>
</dbReference>
<dbReference type="Proteomes" id="UP000320078">
    <property type="component" value="Unassembled WGS sequence"/>
</dbReference>
<dbReference type="Pfam" id="PF00189">
    <property type="entry name" value="Ribosomal_S3_C"/>
    <property type="match status" value="1"/>
</dbReference>
<dbReference type="GO" id="GO:0006412">
    <property type="term" value="P:translation"/>
    <property type="evidence" value="ECO:0007669"/>
    <property type="project" value="UniProtKB-UniRule"/>
</dbReference>
<keyword evidence="3 8" id="KW-0694">RNA-binding</keyword>
<organism evidence="10 11">
    <name type="scientific">Candidatus Phytoplasma pini</name>
    <dbReference type="NCBI Taxonomy" id="267362"/>
    <lineage>
        <taxon>Bacteria</taxon>
        <taxon>Bacillati</taxon>
        <taxon>Mycoplasmatota</taxon>
        <taxon>Mollicutes</taxon>
        <taxon>Acholeplasmatales</taxon>
        <taxon>Acholeplasmataceae</taxon>
        <taxon>Candidatus Phytoplasma</taxon>
    </lineage>
</organism>
<gene>
    <name evidence="8 10" type="primary">rpsC</name>
    <name evidence="10" type="ORF">MDPP_00126</name>
</gene>
<sequence length="257" mass="29706">MGQKSNPIGLRLGIIHDWKSKWYSTNKQVPSLIYEDFRLRNLIKKHYPRGTISQINIERLKKQNSEQIEINLFTSKIGIIQGPENKSKNVLIKKVEDLIQKKININVFEVKTFDKIASLVAQNIALQLQQRAFFRMVQKTAAFKALKSGAQGVKIIISGRLGGSEIARKETIFLKLVPLNTFRADVDYAFEEAYTTYGVLGVKVWIYHGEVLPGKTIDDTRQFFSSKYDKYENKKNFFQRNSNQNIKKVISRTETKR</sequence>
<dbReference type="GO" id="GO:0022627">
    <property type="term" value="C:cytosolic small ribosomal subunit"/>
    <property type="evidence" value="ECO:0007669"/>
    <property type="project" value="TreeGrafter"/>
</dbReference>
<dbReference type="Gene3D" id="3.30.300.20">
    <property type="match status" value="1"/>
</dbReference>
<evidence type="ECO:0000256" key="8">
    <source>
        <dbReference type="HAMAP-Rule" id="MF_01309"/>
    </source>
</evidence>
<protein>
    <recommendedName>
        <fullName evidence="7 8">Small ribosomal subunit protein uS3</fullName>
    </recommendedName>
</protein>
<dbReference type="PANTHER" id="PTHR11760:SF19">
    <property type="entry name" value="SMALL RIBOSOMAL SUBUNIT PROTEIN US3C"/>
    <property type="match status" value="1"/>
</dbReference>
<dbReference type="InterPro" id="IPR009019">
    <property type="entry name" value="KH_sf_prok-type"/>
</dbReference>
<dbReference type="AlphaFoldDB" id="A0A559KJP4"/>
<dbReference type="InterPro" id="IPR015946">
    <property type="entry name" value="KH_dom-like_a/b"/>
</dbReference>
<keyword evidence="2 8" id="KW-0699">rRNA-binding</keyword>
<evidence type="ECO:0000256" key="5">
    <source>
        <dbReference type="ARBA" id="ARBA00023274"/>
    </source>
</evidence>
<dbReference type="SUPFAM" id="SSF54814">
    <property type="entry name" value="Prokaryotic type KH domain (KH-domain type II)"/>
    <property type="match status" value="1"/>
</dbReference>
<dbReference type="EMBL" id="VIAE01000002">
    <property type="protein sequence ID" value="TVY12353.1"/>
    <property type="molecule type" value="Genomic_DNA"/>
</dbReference>
<dbReference type="OrthoDB" id="9806396at2"/>
<reference evidence="10 11" key="1">
    <citation type="submission" date="2019-06" db="EMBL/GenBank/DDBJ databases">
        <title>Draft Genome Sequence of Candidatus Phytoplasma pini-Related Strain MDPP: A Resource for Comparative Genomics of Gymnosperm-infecting Phytoplasmas.</title>
        <authorList>
            <person name="Cai W."/>
            <person name="Costanzo S."/>
            <person name="Shao J."/>
            <person name="Zhao Y."/>
            <person name="Davis R."/>
        </authorList>
    </citation>
    <scope>NUCLEOTIDE SEQUENCE [LARGE SCALE GENOMIC DNA]</scope>
    <source>
        <strain evidence="10 11">MDPP</strain>
    </source>
</reference>
<dbReference type="SUPFAM" id="SSF54821">
    <property type="entry name" value="Ribosomal protein S3 C-terminal domain"/>
    <property type="match status" value="1"/>
</dbReference>
<dbReference type="Gene3D" id="3.30.1140.32">
    <property type="entry name" value="Ribosomal protein S3, C-terminal domain"/>
    <property type="match status" value="1"/>
</dbReference>
<dbReference type="PANTHER" id="PTHR11760">
    <property type="entry name" value="30S/40S RIBOSOMAL PROTEIN S3"/>
    <property type="match status" value="1"/>
</dbReference>
<name>A0A559KJP4_9MOLU</name>
<comment type="similarity">
    <text evidence="1 8">Belongs to the universal ribosomal protein uS3 family.</text>
</comment>
<comment type="function">
    <text evidence="6 8">Binds the lower part of the 30S subunit head. Binds mRNA in the 70S ribosome, positioning it for translation.</text>
</comment>
<dbReference type="GO" id="GO:0019843">
    <property type="term" value="F:rRNA binding"/>
    <property type="evidence" value="ECO:0007669"/>
    <property type="project" value="UniProtKB-UniRule"/>
</dbReference>
<accession>A0A559KJP4</accession>
<comment type="subunit">
    <text evidence="8">Part of the 30S ribosomal subunit. Forms a tight complex with proteins S10 and S14.</text>
</comment>
<dbReference type="InterPro" id="IPR036419">
    <property type="entry name" value="Ribosomal_S3_C_sf"/>
</dbReference>
<evidence type="ECO:0000256" key="4">
    <source>
        <dbReference type="ARBA" id="ARBA00022980"/>
    </source>
</evidence>
<keyword evidence="4 8" id="KW-0689">Ribosomal protein</keyword>
<evidence type="ECO:0000256" key="7">
    <source>
        <dbReference type="ARBA" id="ARBA00035257"/>
    </source>
</evidence>
<proteinExistence type="inferred from homology"/>
<dbReference type="GO" id="GO:0003735">
    <property type="term" value="F:structural constituent of ribosome"/>
    <property type="evidence" value="ECO:0007669"/>
    <property type="project" value="InterPro"/>
</dbReference>
<dbReference type="InterPro" id="IPR005704">
    <property type="entry name" value="Ribosomal_uS3_bac-typ"/>
</dbReference>
<evidence type="ECO:0000256" key="2">
    <source>
        <dbReference type="ARBA" id="ARBA00022730"/>
    </source>
</evidence>
<evidence type="ECO:0000313" key="10">
    <source>
        <dbReference type="EMBL" id="TVY12353.1"/>
    </source>
</evidence>
<dbReference type="NCBIfam" id="TIGR01009">
    <property type="entry name" value="rpsC_bact"/>
    <property type="match status" value="1"/>
</dbReference>
<evidence type="ECO:0000259" key="9">
    <source>
        <dbReference type="PROSITE" id="PS50823"/>
    </source>
</evidence>
<evidence type="ECO:0000256" key="3">
    <source>
        <dbReference type="ARBA" id="ARBA00022884"/>
    </source>
</evidence>
<dbReference type="InterPro" id="IPR057258">
    <property type="entry name" value="Ribosomal_uS3"/>
</dbReference>
<keyword evidence="5 8" id="KW-0687">Ribonucleoprotein</keyword>
<keyword evidence="11" id="KW-1185">Reference proteome</keyword>
<evidence type="ECO:0000256" key="6">
    <source>
        <dbReference type="ARBA" id="ARBA00024998"/>
    </source>
</evidence>
<dbReference type="GO" id="GO:0003729">
    <property type="term" value="F:mRNA binding"/>
    <property type="evidence" value="ECO:0007669"/>
    <property type="project" value="UniProtKB-UniRule"/>
</dbReference>
<dbReference type="InterPro" id="IPR004044">
    <property type="entry name" value="KH_dom_type_2"/>
</dbReference>
<comment type="caution">
    <text evidence="10">The sequence shown here is derived from an EMBL/GenBank/DDBJ whole genome shotgun (WGS) entry which is preliminary data.</text>
</comment>
<dbReference type="InterPro" id="IPR001351">
    <property type="entry name" value="Ribosomal_uS3_C"/>
</dbReference>
<dbReference type="HAMAP" id="MF_01309_B">
    <property type="entry name" value="Ribosomal_uS3_B"/>
    <property type="match status" value="1"/>
</dbReference>
<dbReference type="PROSITE" id="PS50823">
    <property type="entry name" value="KH_TYPE_2"/>
    <property type="match status" value="1"/>
</dbReference>
<feature type="domain" description="KH type-2" evidence="9">
    <location>
        <begin position="39"/>
        <end position="111"/>
    </location>
</feature>